<dbReference type="EMBL" id="CP036265">
    <property type="protein sequence ID" value="QDT15024.1"/>
    <property type="molecule type" value="Genomic_DNA"/>
</dbReference>
<evidence type="ECO:0008006" key="5">
    <source>
        <dbReference type="Google" id="ProtNLM"/>
    </source>
</evidence>
<feature type="compositionally biased region" description="Basic and acidic residues" evidence="1">
    <location>
        <begin position="89"/>
        <end position="99"/>
    </location>
</feature>
<feature type="compositionally biased region" description="Basic and acidic residues" evidence="1">
    <location>
        <begin position="67"/>
        <end position="77"/>
    </location>
</feature>
<feature type="region of interest" description="Disordered" evidence="1">
    <location>
        <begin position="52"/>
        <end position="99"/>
    </location>
</feature>
<evidence type="ECO:0000256" key="1">
    <source>
        <dbReference type="SAM" id="MobiDB-lite"/>
    </source>
</evidence>
<dbReference type="Proteomes" id="UP000318741">
    <property type="component" value="Chromosome"/>
</dbReference>
<dbReference type="KEGG" id="acaf:CA12_11040"/>
<keyword evidence="4" id="KW-1185">Reference proteome</keyword>
<dbReference type="AlphaFoldDB" id="A0A517P6M9"/>
<evidence type="ECO:0000313" key="3">
    <source>
        <dbReference type="EMBL" id="QDT15024.1"/>
    </source>
</evidence>
<keyword evidence="2" id="KW-0732">Signal</keyword>
<reference evidence="3 4" key="1">
    <citation type="submission" date="2019-02" db="EMBL/GenBank/DDBJ databases">
        <title>Deep-cultivation of Planctomycetes and their phenomic and genomic characterization uncovers novel biology.</title>
        <authorList>
            <person name="Wiegand S."/>
            <person name="Jogler M."/>
            <person name="Boedeker C."/>
            <person name="Pinto D."/>
            <person name="Vollmers J."/>
            <person name="Rivas-Marin E."/>
            <person name="Kohn T."/>
            <person name="Peeters S.H."/>
            <person name="Heuer A."/>
            <person name="Rast P."/>
            <person name="Oberbeckmann S."/>
            <person name="Bunk B."/>
            <person name="Jeske O."/>
            <person name="Meyerdierks A."/>
            <person name="Storesund J.E."/>
            <person name="Kallscheuer N."/>
            <person name="Luecker S."/>
            <person name="Lage O.M."/>
            <person name="Pohl T."/>
            <person name="Merkel B.J."/>
            <person name="Hornburger P."/>
            <person name="Mueller R.-W."/>
            <person name="Bruemmer F."/>
            <person name="Labrenz M."/>
            <person name="Spormann A.M."/>
            <person name="Op den Camp H."/>
            <person name="Overmann J."/>
            <person name="Amann R."/>
            <person name="Jetten M.S.M."/>
            <person name="Mascher T."/>
            <person name="Medema M.H."/>
            <person name="Devos D.P."/>
            <person name="Kaster A.-K."/>
            <person name="Ovreas L."/>
            <person name="Rohde M."/>
            <person name="Galperin M.Y."/>
            <person name="Jogler C."/>
        </authorList>
    </citation>
    <scope>NUCLEOTIDE SEQUENCE [LARGE SCALE GENOMIC DNA]</scope>
    <source>
        <strain evidence="3 4">CA12</strain>
    </source>
</reference>
<evidence type="ECO:0000313" key="4">
    <source>
        <dbReference type="Proteomes" id="UP000318741"/>
    </source>
</evidence>
<proteinExistence type="predicted"/>
<accession>A0A517P6M9</accession>
<protein>
    <recommendedName>
        <fullName evidence="5">DUF2946 domain-containing protein</fullName>
    </recommendedName>
</protein>
<gene>
    <name evidence="3" type="ORF">CA12_11040</name>
</gene>
<organism evidence="3 4">
    <name type="scientific">Alienimonas californiensis</name>
    <dbReference type="NCBI Taxonomy" id="2527989"/>
    <lineage>
        <taxon>Bacteria</taxon>
        <taxon>Pseudomonadati</taxon>
        <taxon>Planctomycetota</taxon>
        <taxon>Planctomycetia</taxon>
        <taxon>Planctomycetales</taxon>
        <taxon>Planctomycetaceae</taxon>
        <taxon>Alienimonas</taxon>
    </lineage>
</organism>
<feature type="chain" id="PRO_5022201162" description="DUF2946 domain-containing protein" evidence="2">
    <location>
        <begin position="22"/>
        <end position="157"/>
    </location>
</feature>
<sequence precursor="true">MSRVLCRLPAIVAAAAYLAAAVGGTGLHALVEAGHAGCGHSHCEHVAFVPEDDAVGEPPPPAANCCGHDHAAHDRLPARHAGNPTEPEGSERDAPAEPHDPHHCAVCQFLAMGQQPAEAPRPVDAAGAIPGAAVDAAPSIARTFFLTKRVRGPPATV</sequence>
<feature type="signal peptide" evidence="2">
    <location>
        <begin position="1"/>
        <end position="21"/>
    </location>
</feature>
<name>A0A517P6M9_9PLAN</name>
<evidence type="ECO:0000256" key="2">
    <source>
        <dbReference type="SAM" id="SignalP"/>
    </source>
</evidence>